<dbReference type="EMBL" id="CP013236">
    <property type="protein sequence ID" value="AMP15772.1"/>
    <property type="molecule type" value="Genomic_DNA"/>
</dbReference>
<evidence type="ECO:0000313" key="2">
    <source>
        <dbReference type="Proteomes" id="UP000074914"/>
    </source>
</evidence>
<dbReference type="Proteomes" id="UP000074914">
    <property type="component" value="Chromosome"/>
</dbReference>
<organism evidence="1 2">
    <name type="scientific">Collimonas pratensis</name>
    <dbReference type="NCBI Taxonomy" id="279113"/>
    <lineage>
        <taxon>Bacteria</taxon>
        <taxon>Pseudomonadati</taxon>
        <taxon>Pseudomonadota</taxon>
        <taxon>Betaproteobacteria</taxon>
        <taxon>Burkholderiales</taxon>
        <taxon>Oxalobacteraceae</taxon>
        <taxon>Collimonas</taxon>
    </lineage>
</organism>
<name>A0ABN4MJE3_9BURK</name>
<keyword evidence="2" id="KW-1185">Reference proteome</keyword>
<gene>
    <name evidence="1" type="ORF">CPter291_3537</name>
</gene>
<protein>
    <submittedName>
        <fullName evidence="1">Uncharacterized protein</fullName>
    </submittedName>
</protein>
<proteinExistence type="predicted"/>
<evidence type="ECO:0000313" key="1">
    <source>
        <dbReference type="EMBL" id="AMP15772.1"/>
    </source>
</evidence>
<accession>A0ABN4MJE3</accession>
<sequence length="134" mass="15152">MSILRKYAGIGALVDHANKLIQESGNHIRPPENLSKYFTMYHSAAAYSDVRKALLAIPLYDLWSYEMVVGVREMCEVVEAAMIALEKLAKWPNEPPDYHKLTFSHFVDLMNQSDGAHQKVRSAIEKLGGYEIAK</sequence>
<reference evidence="1 2" key="1">
    <citation type="submission" date="2015-11" db="EMBL/GenBank/DDBJ databases">
        <title>Exploring the genomic traits of fungus-feeding bacterial genus Collimonas.</title>
        <authorList>
            <person name="Song C."/>
            <person name="Schmidt R."/>
            <person name="de Jager V."/>
            <person name="Krzyzanowska D."/>
            <person name="Jongedijk E."/>
            <person name="Cankar K."/>
            <person name="Beekwilder J."/>
            <person name="van Veen A."/>
            <person name="de Boer W."/>
            <person name="van Veen J.A."/>
            <person name="Garbeva P."/>
        </authorList>
    </citation>
    <scope>NUCLEOTIDE SEQUENCE [LARGE SCALE GENOMIC DNA]</scope>
    <source>
        <strain evidence="1 2">Ter291</strain>
    </source>
</reference>